<protein>
    <submittedName>
        <fullName evidence="1">Uncharacterized protein</fullName>
    </submittedName>
</protein>
<evidence type="ECO:0000313" key="1">
    <source>
        <dbReference type="EMBL" id="ODS29965.1"/>
    </source>
</evidence>
<organism evidence="1 2">
    <name type="scientific">Candidatus Scalindua rubra</name>
    <dbReference type="NCBI Taxonomy" id="1872076"/>
    <lineage>
        <taxon>Bacteria</taxon>
        <taxon>Pseudomonadati</taxon>
        <taxon>Planctomycetota</taxon>
        <taxon>Candidatus Brocadiia</taxon>
        <taxon>Candidatus Brocadiales</taxon>
        <taxon>Candidatus Scalinduaceae</taxon>
        <taxon>Candidatus Scalindua</taxon>
    </lineage>
</organism>
<evidence type="ECO:0000313" key="2">
    <source>
        <dbReference type="Proteomes" id="UP000094056"/>
    </source>
</evidence>
<proteinExistence type="predicted"/>
<accession>A0A1E3X2W5</accession>
<sequence length="34" mass="4116">MKYNGKLKRYLELNNKYIKDADVCLKKWRLCPGI</sequence>
<gene>
    <name evidence="1" type="ORF">SCARUB_04929</name>
</gene>
<comment type="caution">
    <text evidence="1">The sequence shown here is derived from an EMBL/GenBank/DDBJ whole genome shotgun (WGS) entry which is preliminary data.</text>
</comment>
<name>A0A1E3X2W5_9BACT</name>
<dbReference type="AlphaFoldDB" id="A0A1E3X2W5"/>
<dbReference type="Proteomes" id="UP000094056">
    <property type="component" value="Unassembled WGS sequence"/>
</dbReference>
<dbReference type="EMBL" id="MAYW01000317">
    <property type="protein sequence ID" value="ODS29965.1"/>
    <property type="molecule type" value="Genomic_DNA"/>
</dbReference>
<reference evidence="1 2" key="1">
    <citation type="submission" date="2016-07" db="EMBL/GenBank/DDBJ databases">
        <title>Draft genome of Scalindua rubra, obtained from a brine-seawater interface in the Red Sea, sheds light on salt adaptation in anammox bacteria.</title>
        <authorList>
            <person name="Speth D.R."/>
            <person name="Lagkouvardos I."/>
            <person name="Wang Y."/>
            <person name="Qian P.-Y."/>
            <person name="Dutilh B.E."/>
            <person name="Jetten M.S."/>
        </authorList>
    </citation>
    <scope>NUCLEOTIDE SEQUENCE [LARGE SCALE GENOMIC DNA]</scope>
    <source>
        <strain evidence="1">BSI-1</strain>
    </source>
</reference>